<feature type="non-terminal residue" evidence="2">
    <location>
        <position position="1"/>
    </location>
</feature>
<dbReference type="SUPFAM" id="SSF57362">
    <property type="entry name" value="BPTI-like"/>
    <property type="match status" value="1"/>
</dbReference>
<sequence>ITTDDAFWVKQCDRKPLVVGVTIKHLSTFNYLYRNFRVDSDIQKTYLLIKDNFLFLHSLQYYYDKYLRMCLPYSYSGCGGGSNSFGMLRDCLLQCQKVVSFSRC</sequence>
<dbReference type="Gene3D" id="4.10.410.10">
    <property type="entry name" value="Pancreatic trypsin inhibitor Kunitz domain"/>
    <property type="match status" value="1"/>
</dbReference>
<organism evidence="2 3">
    <name type="scientific">Oesophagostomum dentatum</name>
    <name type="common">Nodular worm</name>
    <dbReference type="NCBI Taxonomy" id="61180"/>
    <lineage>
        <taxon>Eukaryota</taxon>
        <taxon>Metazoa</taxon>
        <taxon>Ecdysozoa</taxon>
        <taxon>Nematoda</taxon>
        <taxon>Chromadorea</taxon>
        <taxon>Rhabditida</taxon>
        <taxon>Rhabditina</taxon>
        <taxon>Rhabditomorpha</taxon>
        <taxon>Strongyloidea</taxon>
        <taxon>Strongylidae</taxon>
        <taxon>Oesophagostomum</taxon>
    </lineage>
</organism>
<keyword evidence="3" id="KW-1185">Reference proteome</keyword>
<feature type="domain" description="BPTI/Kunitz inhibitor" evidence="1">
    <location>
        <begin position="60"/>
        <end position="95"/>
    </location>
</feature>
<dbReference type="Pfam" id="PF00014">
    <property type="entry name" value="Kunitz_BPTI"/>
    <property type="match status" value="1"/>
</dbReference>
<protein>
    <submittedName>
        <fullName evidence="2">Kunitz/Bovine pancreatic trypsin inhibitor domain protein</fullName>
    </submittedName>
</protein>
<reference evidence="2 3" key="1">
    <citation type="submission" date="2014-03" db="EMBL/GenBank/DDBJ databases">
        <title>Draft genome of the hookworm Oesophagostomum dentatum.</title>
        <authorList>
            <person name="Mitreva M."/>
        </authorList>
    </citation>
    <scope>NUCLEOTIDE SEQUENCE [LARGE SCALE GENOMIC DNA]</scope>
    <source>
        <strain evidence="2 3">OD-Hann</strain>
    </source>
</reference>
<evidence type="ECO:0000259" key="1">
    <source>
        <dbReference type="PROSITE" id="PS50279"/>
    </source>
</evidence>
<dbReference type="InterPro" id="IPR002223">
    <property type="entry name" value="Kunitz_BPTI"/>
</dbReference>
<proteinExistence type="predicted"/>
<dbReference type="SMART" id="SM00131">
    <property type="entry name" value="KU"/>
    <property type="match status" value="1"/>
</dbReference>
<name>A0A0B1TC85_OESDE</name>
<accession>A0A0B1TC85</accession>
<evidence type="ECO:0000313" key="3">
    <source>
        <dbReference type="Proteomes" id="UP000053660"/>
    </source>
</evidence>
<dbReference type="InterPro" id="IPR036880">
    <property type="entry name" value="Kunitz_BPTI_sf"/>
</dbReference>
<evidence type="ECO:0000313" key="2">
    <source>
        <dbReference type="EMBL" id="KHJ93457.1"/>
    </source>
</evidence>
<dbReference type="PROSITE" id="PS50279">
    <property type="entry name" value="BPTI_KUNITZ_2"/>
    <property type="match status" value="1"/>
</dbReference>
<dbReference type="GO" id="GO:0004867">
    <property type="term" value="F:serine-type endopeptidase inhibitor activity"/>
    <property type="evidence" value="ECO:0007669"/>
    <property type="project" value="InterPro"/>
</dbReference>
<gene>
    <name evidence="2" type="ORF">OESDEN_06632</name>
</gene>
<dbReference type="Proteomes" id="UP000053660">
    <property type="component" value="Unassembled WGS sequence"/>
</dbReference>
<dbReference type="CDD" id="cd00109">
    <property type="entry name" value="Kunitz-type"/>
    <property type="match status" value="1"/>
</dbReference>
<dbReference type="EMBL" id="KN550765">
    <property type="protein sequence ID" value="KHJ93457.1"/>
    <property type="molecule type" value="Genomic_DNA"/>
</dbReference>
<dbReference type="AlphaFoldDB" id="A0A0B1TC85"/>